<keyword evidence="1" id="KW-0732">Signal</keyword>
<protein>
    <submittedName>
        <fullName evidence="3">Uncharacterized protein</fullName>
    </submittedName>
</protein>
<feature type="chain" id="PRO_5041720861" evidence="1">
    <location>
        <begin position="24"/>
        <end position="75"/>
    </location>
</feature>
<evidence type="ECO:0000313" key="3">
    <source>
        <dbReference type="WBParaSite" id="TREG1_116230.1"/>
    </source>
</evidence>
<dbReference type="AlphaFoldDB" id="A0AA85IRX6"/>
<dbReference type="Proteomes" id="UP000050795">
    <property type="component" value="Unassembled WGS sequence"/>
</dbReference>
<sequence>MKLLILTGLVLLLPIVNLPSSEAGYIFDWLCKFRYISFCKNKDSRTSTVVTQTTKTEQNPESKWGVLQEELTPVS</sequence>
<name>A0AA85IRX6_TRIRE</name>
<proteinExistence type="predicted"/>
<keyword evidence="2" id="KW-1185">Reference proteome</keyword>
<accession>A0AA85IRX6</accession>
<evidence type="ECO:0000313" key="2">
    <source>
        <dbReference type="Proteomes" id="UP000050795"/>
    </source>
</evidence>
<organism evidence="2 3">
    <name type="scientific">Trichobilharzia regenti</name>
    <name type="common">Nasal bird schistosome</name>
    <dbReference type="NCBI Taxonomy" id="157069"/>
    <lineage>
        <taxon>Eukaryota</taxon>
        <taxon>Metazoa</taxon>
        <taxon>Spiralia</taxon>
        <taxon>Lophotrochozoa</taxon>
        <taxon>Platyhelminthes</taxon>
        <taxon>Trematoda</taxon>
        <taxon>Digenea</taxon>
        <taxon>Strigeidida</taxon>
        <taxon>Schistosomatoidea</taxon>
        <taxon>Schistosomatidae</taxon>
        <taxon>Trichobilharzia</taxon>
    </lineage>
</organism>
<evidence type="ECO:0000256" key="1">
    <source>
        <dbReference type="SAM" id="SignalP"/>
    </source>
</evidence>
<feature type="signal peptide" evidence="1">
    <location>
        <begin position="1"/>
        <end position="23"/>
    </location>
</feature>
<dbReference type="WBParaSite" id="TREG1_116230.1">
    <property type="protein sequence ID" value="TREG1_116230.1"/>
    <property type="gene ID" value="TREG1_116230"/>
</dbReference>
<reference evidence="3" key="2">
    <citation type="submission" date="2023-11" db="UniProtKB">
        <authorList>
            <consortium name="WormBaseParasite"/>
        </authorList>
    </citation>
    <scope>IDENTIFICATION</scope>
</reference>
<reference evidence="2" key="1">
    <citation type="submission" date="2022-06" db="EMBL/GenBank/DDBJ databases">
        <authorList>
            <person name="Berger JAMES D."/>
            <person name="Berger JAMES D."/>
        </authorList>
    </citation>
    <scope>NUCLEOTIDE SEQUENCE [LARGE SCALE GENOMIC DNA]</scope>
</reference>